<evidence type="ECO:0000256" key="8">
    <source>
        <dbReference type="PROSITE-ProRule" id="PRU00042"/>
    </source>
</evidence>
<dbReference type="FunFam" id="3.30.160.60:FF:000902">
    <property type="entry name" value="Zinc finger protein 445"/>
    <property type="match status" value="1"/>
</dbReference>
<dbReference type="SUPFAM" id="SSF57667">
    <property type="entry name" value="beta-beta-alpha zinc fingers"/>
    <property type="match status" value="1"/>
</dbReference>
<keyword evidence="3" id="KW-0677">Repeat</keyword>
<dbReference type="Pfam" id="PF00096">
    <property type="entry name" value="zf-C2H2"/>
    <property type="match status" value="2"/>
</dbReference>
<dbReference type="Proteomes" id="UP000524007">
    <property type="component" value="Unassembled WGS sequence"/>
</dbReference>
<evidence type="ECO:0000313" key="10">
    <source>
        <dbReference type="EMBL" id="NXP43123.1"/>
    </source>
</evidence>
<dbReference type="PROSITE" id="PS00028">
    <property type="entry name" value="ZINC_FINGER_C2H2_1"/>
    <property type="match status" value="1"/>
</dbReference>
<proteinExistence type="predicted"/>
<feature type="non-terminal residue" evidence="10">
    <location>
        <position position="66"/>
    </location>
</feature>
<dbReference type="PANTHER" id="PTHR14196:SF12">
    <property type="entry name" value="ZINC FINGER PROTEIN 208-LIKE"/>
    <property type="match status" value="1"/>
</dbReference>
<feature type="domain" description="C2H2-type" evidence="9">
    <location>
        <begin position="48"/>
        <end position="66"/>
    </location>
</feature>
<feature type="domain" description="C2H2-type" evidence="9">
    <location>
        <begin position="1"/>
        <end position="19"/>
    </location>
</feature>
<dbReference type="GO" id="GO:0000981">
    <property type="term" value="F:DNA-binding transcription factor activity, RNA polymerase II-specific"/>
    <property type="evidence" value="ECO:0007669"/>
    <property type="project" value="TreeGrafter"/>
</dbReference>
<evidence type="ECO:0000256" key="3">
    <source>
        <dbReference type="ARBA" id="ARBA00022737"/>
    </source>
</evidence>
<keyword evidence="7" id="KW-0539">Nucleus</keyword>
<dbReference type="EMBL" id="VXBY01009822">
    <property type="protein sequence ID" value="NXP43123.1"/>
    <property type="molecule type" value="Genomic_DNA"/>
</dbReference>
<dbReference type="FunFam" id="3.30.160.60:FF:000688">
    <property type="entry name" value="zinc finger protein 197 isoform X1"/>
    <property type="match status" value="1"/>
</dbReference>
<comment type="caution">
    <text evidence="10">The sequence shown here is derived from an EMBL/GenBank/DDBJ whole genome shotgun (WGS) entry which is preliminary data.</text>
</comment>
<protein>
    <submittedName>
        <fullName evidence="10">ZFP3 protein</fullName>
    </submittedName>
</protein>
<dbReference type="InterPro" id="IPR050717">
    <property type="entry name" value="C2H2-ZF_Transcription_Reg"/>
</dbReference>
<gene>
    <name evidence="10" type="primary">Zfp3</name>
    <name evidence="10" type="ORF">LEILUT_R15345</name>
</gene>
<accession>A0A7L2A7I0</accession>
<dbReference type="InterPro" id="IPR013087">
    <property type="entry name" value="Znf_C2H2_type"/>
</dbReference>
<dbReference type="GO" id="GO:0008270">
    <property type="term" value="F:zinc ion binding"/>
    <property type="evidence" value="ECO:0007669"/>
    <property type="project" value="UniProtKB-KW"/>
</dbReference>
<keyword evidence="5" id="KW-0862">Zinc</keyword>
<evidence type="ECO:0000256" key="6">
    <source>
        <dbReference type="ARBA" id="ARBA00023125"/>
    </source>
</evidence>
<keyword evidence="6" id="KW-0238">DNA-binding</keyword>
<organism evidence="10 11">
    <name type="scientific">Leiothrix lutea</name>
    <name type="common">Red-billed leiothrix</name>
    <name type="synonym">Sylvia lutea</name>
    <dbReference type="NCBI Taxonomy" id="36275"/>
    <lineage>
        <taxon>Eukaryota</taxon>
        <taxon>Metazoa</taxon>
        <taxon>Chordata</taxon>
        <taxon>Craniata</taxon>
        <taxon>Vertebrata</taxon>
        <taxon>Euteleostomi</taxon>
        <taxon>Archelosauria</taxon>
        <taxon>Archosauria</taxon>
        <taxon>Dinosauria</taxon>
        <taxon>Saurischia</taxon>
        <taxon>Theropoda</taxon>
        <taxon>Coelurosauria</taxon>
        <taxon>Aves</taxon>
        <taxon>Neognathae</taxon>
        <taxon>Neoaves</taxon>
        <taxon>Telluraves</taxon>
        <taxon>Australaves</taxon>
        <taxon>Passeriformes</taxon>
        <taxon>Sylvioidea</taxon>
        <taxon>Leiothrichidae</taxon>
        <taxon>Leiothrix</taxon>
    </lineage>
</organism>
<evidence type="ECO:0000256" key="4">
    <source>
        <dbReference type="ARBA" id="ARBA00022771"/>
    </source>
</evidence>
<keyword evidence="11" id="KW-1185">Reference proteome</keyword>
<keyword evidence="2" id="KW-0479">Metal-binding</keyword>
<evidence type="ECO:0000259" key="9">
    <source>
        <dbReference type="PROSITE" id="PS50157"/>
    </source>
</evidence>
<evidence type="ECO:0000256" key="2">
    <source>
        <dbReference type="ARBA" id="ARBA00022723"/>
    </source>
</evidence>
<comment type="subcellular location">
    <subcellularLocation>
        <location evidence="1">Nucleus</location>
    </subcellularLocation>
</comment>
<reference evidence="10 11" key="1">
    <citation type="submission" date="2019-09" db="EMBL/GenBank/DDBJ databases">
        <title>Bird 10,000 Genomes (B10K) Project - Family phase.</title>
        <authorList>
            <person name="Zhang G."/>
        </authorList>
    </citation>
    <scope>NUCLEOTIDE SEQUENCE [LARGE SCALE GENOMIC DNA]</scope>
    <source>
        <strain evidence="10">B10K-DU-002-43</strain>
        <tissue evidence="10">Muscle</tissue>
    </source>
</reference>
<dbReference type="GO" id="GO:0005634">
    <property type="term" value="C:nucleus"/>
    <property type="evidence" value="ECO:0007669"/>
    <property type="project" value="UniProtKB-SubCell"/>
</dbReference>
<dbReference type="AlphaFoldDB" id="A0A7L2A7I0"/>
<dbReference type="InterPro" id="IPR036236">
    <property type="entry name" value="Znf_C2H2_sf"/>
</dbReference>
<dbReference type="GO" id="GO:0000977">
    <property type="term" value="F:RNA polymerase II transcription regulatory region sequence-specific DNA binding"/>
    <property type="evidence" value="ECO:0007669"/>
    <property type="project" value="TreeGrafter"/>
</dbReference>
<evidence type="ECO:0000256" key="5">
    <source>
        <dbReference type="ARBA" id="ARBA00022833"/>
    </source>
</evidence>
<dbReference type="SMART" id="SM00355">
    <property type="entry name" value="ZnF_C2H2"/>
    <property type="match status" value="1"/>
</dbReference>
<name>A0A7L2A7I0_LEILU</name>
<dbReference type="Gene3D" id="3.30.160.60">
    <property type="entry name" value="Classic Zinc Finger"/>
    <property type="match status" value="3"/>
</dbReference>
<sequence length="66" mass="7609">FSHRASLSLHQKIHTGERPYKCSQCGKGFRVSTQLLLHQQVHSEERPFHCLDCGKGFKHNSNLIIH</sequence>
<evidence type="ECO:0000256" key="7">
    <source>
        <dbReference type="ARBA" id="ARBA00023242"/>
    </source>
</evidence>
<dbReference type="PANTHER" id="PTHR14196">
    <property type="entry name" value="ODD-SKIPPED - RELATED"/>
    <property type="match status" value="1"/>
</dbReference>
<feature type="domain" description="C2H2-type" evidence="9">
    <location>
        <begin position="20"/>
        <end position="47"/>
    </location>
</feature>
<dbReference type="PROSITE" id="PS50157">
    <property type="entry name" value="ZINC_FINGER_C2H2_2"/>
    <property type="match status" value="3"/>
</dbReference>
<evidence type="ECO:0000256" key="1">
    <source>
        <dbReference type="ARBA" id="ARBA00004123"/>
    </source>
</evidence>
<evidence type="ECO:0000313" key="11">
    <source>
        <dbReference type="Proteomes" id="UP000524007"/>
    </source>
</evidence>
<keyword evidence="4 8" id="KW-0863">Zinc-finger</keyword>
<feature type="non-terminal residue" evidence="10">
    <location>
        <position position="1"/>
    </location>
</feature>